<reference evidence="4 5" key="1">
    <citation type="submission" date="2017-06" db="EMBL/GenBank/DDBJ databases">
        <title>Ant-infecting Ophiocordyceps genomes reveal a high diversity of potential behavioral manipulation genes and a possible major role for enterotoxins.</title>
        <authorList>
            <person name="De Bekker C."/>
            <person name="Evans H.C."/>
            <person name="Brachmann A."/>
            <person name="Hughes D.P."/>
        </authorList>
    </citation>
    <scope>NUCLEOTIDE SEQUENCE [LARGE SCALE GENOMIC DNA]</scope>
    <source>
        <strain evidence="4 5">1348a</strain>
    </source>
</reference>
<dbReference type="Pfam" id="PF23463">
    <property type="entry name" value="WWE_2"/>
    <property type="match status" value="1"/>
</dbReference>
<feature type="compositionally biased region" description="Basic and acidic residues" evidence="1">
    <location>
        <begin position="1"/>
        <end position="23"/>
    </location>
</feature>
<feature type="compositionally biased region" description="Pro residues" evidence="1">
    <location>
        <begin position="267"/>
        <end position="279"/>
    </location>
</feature>
<evidence type="ECO:0000313" key="5">
    <source>
        <dbReference type="Proteomes" id="UP000224854"/>
    </source>
</evidence>
<dbReference type="PANTHER" id="PTHR23509">
    <property type="entry name" value="PA-PL1 PHOSPHOLIPASE FAMILY"/>
    <property type="match status" value="1"/>
</dbReference>
<dbReference type="GO" id="GO:0004620">
    <property type="term" value="F:phospholipase activity"/>
    <property type="evidence" value="ECO:0007669"/>
    <property type="project" value="TreeGrafter"/>
</dbReference>
<feature type="compositionally biased region" description="Polar residues" evidence="1">
    <location>
        <begin position="60"/>
        <end position="77"/>
    </location>
</feature>
<evidence type="ECO:0000313" key="4">
    <source>
        <dbReference type="EMBL" id="PHH74568.1"/>
    </source>
</evidence>
<feature type="compositionally biased region" description="Low complexity" evidence="1">
    <location>
        <begin position="404"/>
        <end position="419"/>
    </location>
</feature>
<keyword evidence="5" id="KW-1185">Reference proteome</keyword>
<feature type="region of interest" description="Disordered" evidence="1">
    <location>
        <begin position="350"/>
        <end position="434"/>
    </location>
</feature>
<accession>A0A2C5Y929</accession>
<dbReference type="AlphaFoldDB" id="A0A2C5Y929"/>
<dbReference type="EMBL" id="NJEU01000423">
    <property type="protein sequence ID" value="PHH74568.1"/>
    <property type="molecule type" value="Genomic_DNA"/>
</dbReference>
<feature type="region of interest" description="Disordered" evidence="1">
    <location>
        <begin position="249"/>
        <end position="286"/>
    </location>
</feature>
<evidence type="ECO:0000259" key="2">
    <source>
        <dbReference type="Pfam" id="PF23463"/>
    </source>
</evidence>
<dbReference type="Proteomes" id="UP000224854">
    <property type="component" value="Unassembled WGS sequence"/>
</dbReference>
<dbReference type="InterPro" id="IPR057826">
    <property type="entry name" value="WWE_C20G8.02"/>
</dbReference>
<name>A0A2C5Y929_9HYPO</name>
<proteinExistence type="predicted"/>
<feature type="compositionally biased region" description="Polar residues" evidence="1">
    <location>
        <begin position="387"/>
        <end position="403"/>
    </location>
</feature>
<dbReference type="GO" id="GO:0005737">
    <property type="term" value="C:cytoplasm"/>
    <property type="evidence" value="ECO:0007669"/>
    <property type="project" value="TreeGrafter"/>
</dbReference>
<feature type="domain" description="DUF7131" evidence="3">
    <location>
        <begin position="292"/>
        <end position="346"/>
    </location>
</feature>
<evidence type="ECO:0008006" key="6">
    <source>
        <dbReference type="Google" id="ProtNLM"/>
    </source>
</evidence>
<feature type="region of interest" description="Disordered" evidence="1">
    <location>
        <begin position="1"/>
        <end position="78"/>
    </location>
</feature>
<dbReference type="InterPro" id="IPR058055">
    <property type="entry name" value="PA-PLA1"/>
</dbReference>
<feature type="compositionally biased region" description="Basic and acidic residues" evidence="1">
    <location>
        <begin position="350"/>
        <end position="362"/>
    </location>
</feature>
<dbReference type="OrthoDB" id="431378at2759"/>
<evidence type="ECO:0000259" key="3">
    <source>
        <dbReference type="Pfam" id="PF23465"/>
    </source>
</evidence>
<gene>
    <name evidence="4" type="ORF">CDD82_4875</name>
</gene>
<feature type="domain" description="C20G8.02-like WWE" evidence="2">
    <location>
        <begin position="88"/>
        <end position="205"/>
    </location>
</feature>
<sequence length="505" mass="55470">MASAPGDKKPEKSSAPGDKKPEKSYLSSAVDSINPWAASRTSTPVLPEAKRDDEPVLGSASASGDHSTTPLYGQSFRTYPKDCPPLKVQWFHAIDVPKRKPHILHEGPAKQQDAKDQKPVPLPKKFTAFSSSDSRRLEAGYQKLLEAVEDGLEGPDALSRSTNSAPGEKSGTRVPVNEDFLFDVDIEQRELSPVYWLGAIYQVRRGTWFFQEGSNLKPCEENLAAQLEEGYLKMKPWLYQARSAQAIPKDTGSDVAAGSAQDAKPEPTTPKPAEGPTPPVAASTTAQPQLSTYRLFGSYMNNVATYQDGTTAWLSSESMLSWVTSSVYERFAGGGYMSGVKLVRGYVEPTKAKEKEKEKDTGASDESQDVLGLDQRQQRILKRRSAPPTTGDANETETVQVETQQSSLERQLSSLLSREGANPAEAEEEIRRREEQEIQDDYNAQAGEAQGREIEHLVLVTHGIGQRLGVRMESINFVHDVNVLRKTLKGVYTNSADLNVLATLD</sequence>
<dbReference type="PANTHER" id="PTHR23509:SF10">
    <property type="entry name" value="LD21067P"/>
    <property type="match status" value="1"/>
</dbReference>
<organism evidence="4 5">
    <name type="scientific">Ophiocordyceps australis</name>
    <dbReference type="NCBI Taxonomy" id="1399860"/>
    <lineage>
        <taxon>Eukaryota</taxon>
        <taxon>Fungi</taxon>
        <taxon>Dikarya</taxon>
        <taxon>Ascomycota</taxon>
        <taxon>Pezizomycotina</taxon>
        <taxon>Sordariomycetes</taxon>
        <taxon>Hypocreomycetidae</taxon>
        <taxon>Hypocreales</taxon>
        <taxon>Ophiocordycipitaceae</taxon>
        <taxon>Ophiocordyceps</taxon>
    </lineage>
</organism>
<dbReference type="Pfam" id="PF23465">
    <property type="entry name" value="DUF7131"/>
    <property type="match status" value="1"/>
</dbReference>
<feature type="region of interest" description="Disordered" evidence="1">
    <location>
        <begin position="152"/>
        <end position="174"/>
    </location>
</feature>
<evidence type="ECO:0000256" key="1">
    <source>
        <dbReference type="SAM" id="MobiDB-lite"/>
    </source>
</evidence>
<protein>
    <recommendedName>
        <fullName evidence="6">DDHD domain-containing protein</fullName>
    </recommendedName>
</protein>
<dbReference type="InterPro" id="IPR055555">
    <property type="entry name" value="PA-PLA1_DUF7131"/>
</dbReference>
<comment type="caution">
    <text evidence="4">The sequence shown here is derived from an EMBL/GenBank/DDBJ whole genome shotgun (WGS) entry which is preliminary data.</text>
</comment>